<feature type="transmembrane region" description="Helical" evidence="1">
    <location>
        <begin position="12"/>
        <end position="32"/>
    </location>
</feature>
<evidence type="ECO:0000313" key="3">
    <source>
        <dbReference type="Proteomes" id="UP000306477"/>
    </source>
</evidence>
<evidence type="ECO:0000313" key="2">
    <source>
        <dbReference type="EMBL" id="THE12718.1"/>
    </source>
</evidence>
<reference evidence="2 3" key="1">
    <citation type="journal article" date="2019" name="Indoor Air">
        <title>Impacts of indoor surface finishes on bacterial viability.</title>
        <authorList>
            <person name="Hu J."/>
            <person name="Maamar S.B."/>
            <person name="Glawe A.J."/>
            <person name="Gottel N."/>
            <person name="Gilbert J.A."/>
            <person name="Hartmann E.M."/>
        </authorList>
    </citation>
    <scope>NUCLEOTIDE SEQUENCE [LARGE SCALE GENOMIC DNA]</scope>
    <source>
        <strain evidence="2 3">AF060A6</strain>
    </source>
</reference>
<comment type="caution">
    <text evidence="2">The sequence shown here is derived from an EMBL/GenBank/DDBJ whole genome shotgun (WGS) entry which is preliminary data.</text>
</comment>
<gene>
    <name evidence="2" type="ORF">E1I69_10000</name>
</gene>
<dbReference type="Proteomes" id="UP000306477">
    <property type="component" value="Unassembled WGS sequence"/>
</dbReference>
<dbReference type="RefSeq" id="WP_161974874.1">
    <property type="nucleotide sequence ID" value="NZ_SLUB01000014.1"/>
</dbReference>
<protein>
    <submittedName>
        <fullName evidence="2">Uncharacterized protein</fullName>
    </submittedName>
</protein>
<feature type="transmembrane region" description="Helical" evidence="1">
    <location>
        <begin position="44"/>
        <end position="62"/>
    </location>
</feature>
<keyword evidence="3" id="KW-1185">Reference proteome</keyword>
<dbReference type="EMBL" id="SLUB01000014">
    <property type="protein sequence ID" value="THE12718.1"/>
    <property type="molecule type" value="Genomic_DNA"/>
</dbReference>
<feature type="transmembrane region" description="Helical" evidence="1">
    <location>
        <begin position="97"/>
        <end position="119"/>
    </location>
</feature>
<organism evidence="2 3">
    <name type="scientific">Bacillus timonensis</name>
    <dbReference type="NCBI Taxonomy" id="1033734"/>
    <lineage>
        <taxon>Bacteria</taxon>
        <taxon>Bacillati</taxon>
        <taxon>Bacillota</taxon>
        <taxon>Bacilli</taxon>
        <taxon>Bacillales</taxon>
        <taxon>Bacillaceae</taxon>
        <taxon>Bacillus</taxon>
    </lineage>
</organism>
<keyword evidence="1" id="KW-1133">Transmembrane helix</keyword>
<accession>A0A4S3PT01</accession>
<dbReference type="AlphaFoldDB" id="A0A4S3PT01"/>
<keyword evidence="1" id="KW-0812">Transmembrane</keyword>
<keyword evidence="1" id="KW-0472">Membrane</keyword>
<feature type="transmembrane region" description="Helical" evidence="1">
    <location>
        <begin position="68"/>
        <end position="85"/>
    </location>
</feature>
<evidence type="ECO:0000256" key="1">
    <source>
        <dbReference type="SAM" id="Phobius"/>
    </source>
</evidence>
<proteinExistence type="predicted"/>
<sequence length="244" mass="28749">MILITFRFDFDVSLLSMMTLLIGWGTIIFFTYRIYKKQEENPKLWKIILVLFIGLFTFSFNMNLFETFMKIPLLPLGAWILYFILRSKEGRWERYRHYAWLGFLTNFLFVILTLASVGLQHVIYPPSNIETYISNVESAEIINTHPAAKDVALQKGVLMKQLSTMKQTEFFSDQWYEETYMYGEPNTRKERFPYQVIGVQGRWGSNIPTAIFIEEDGKGLLISTPKKQYYFRSDVVFLKGVKNK</sequence>
<name>A0A4S3PT01_9BACI</name>